<dbReference type="SUPFAM" id="SSF52540">
    <property type="entry name" value="P-loop containing nucleoside triphosphate hydrolases"/>
    <property type="match status" value="1"/>
</dbReference>
<name>A0AAD7EDB2_9AGAR</name>
<comment type="caution">
    <text evidence="2">The sequence shown here is derived from an EMBL/GenBank/DDBJ whole genome shotgun (WGS) entry which is preliminary data.</text>
</comment>
<evidence type="ECO:0000313" key="2">
    <source>
        <dbReference type="EMBL" id="KAJ7314641.1"/>
    </source>
</evidence>
<dbReference type="GO" id="GO:0003676">
    <property type="term" value="F:nucleic acid binding"/>
    <property type="evidence" value="ECO:0007669"/>
    <property type="project" value="InterPro"/>
</dbReference>
<dbReference type="InterPro" id="IPR027417">
    <property type="entry name" value="P-loop_NTPase"/>
</dbReference>
<dbReference type="InterPro" id="IPR011545">
    <property type="entry name" value="DEAD/DEAH_box_helicase_dom"/>
</dbReference>
<dbReference type="Pfam" id="PF00270">
    <property type="entry name" value="DEAD"/>
    <property type="match status" value="1"/>
</dbReference>
<evidence type="ECO:0000259" key="1">
    <source>
        <dbReference type="Pfam" id="PF00270"/>
    </source>
</evidence>
<feature type="domain" description="DEAD/DEAH-box helicase" evidence="1">
    <location>
        <begin position="19"/>
        <end position="132"/>
    </location>
</feature>
<dbReference type="Gene3D" id="3.40.50.300">
    <property type="entry name" value="P-loop containing nucleotide triphosphate hydrolases"/>
    <property type="match status" value="1"/>
</dbReference>
<dbReference type="AlphaFoldDB" id="A0AAD7EDB2"/>
<reference evidence="2" key="1">
    <citation type="submission" date="2023-03" db="EMBL/GenBank/DDBJ databases">
        <title>Massive genome expansion in bonnet fungi (Mycena s.s.) driven by repeated elements and novel gene families across ecological guilds.</title>
        <authorList>
            <consortium name="Lawrence Berkeley National Laboratory"/>
            <person name="Harder C.B."/>
            <person name="Miyauchi S."/>
            <person name="Viragh M."/>
            <person name="Kuo A."/>
            <person name="Thoen E."/>
            <person name="Andreopoulos B."/>
            <person name="Lu D."/>
            <person name="Skrede I."/>
            <person name="Drula E."/>
            <person name="Henrissat B."/>
            <person name="Morin E."/>
            <person name="Kohler A."/>
            <person name="Barry K."/>
            <person name="LaButti K."/>
            <person name="Morin E."/>
            <person name="Salamov A."/>
            <person name="Lipzen A."/>
            <person name="Mereny Z."/>
            <person name="Hegedus B."/>
            <person name="Baldrian P."/>
            <person name="Stursova M."/>
            <person name="Weitz H."/>
            <person name="Taylor A."/>
            <person name="Grigoriev I.V."/>
            <person name="Nagy L.G."/>
            <person name="Martin F."/>
            <person name="Kauserud H."/>
        </authorList>
    </citation>
    <scope>NUCLEOTIDE SEQUENCE</scope>
    <source>
        <strain evidence="2">CBHHK002</strain>
    </source>
</reference>
<dbReference type="EMBL" id="JARIHO010000066">
    <property type="protein sequence ID" value="KAJ7314641.1"/>
    <property type="molecule type" value="Genomic_DNA"/>
</dbReference>
<sequence length="212" mass="23619">MAGLPHVLRVRCAVAKLRPYQLELGLKIDNKQDVVCVNATGTGKTVVLMAGAIAADARREKGITLLIVPTKILVEQQCVPRAEVASRRGLRALAINQDTVRDATLAERDLFKELAERDDVRMGVMTPKMLLEKDMTVLLRKPAFARLKCSACKCMKPLTAEYFARKGTGFMKRCLPCRNRDRKWEQAAKRQEPREPASAADDDYAGLSCVDF</sequence>
<accession>A0AAD7EDB2</accession>
<protein>
    <recommendedName>
        <fullName evidence="1">DEAD/DEAH-box helicase domain-containing protein</fullName>
    </recommendedName>
</protein>
<organism evidence="2 3">
    <name type="scientific">Mycena albidolilacea</name>
    <dbReference type="NCBI Taxonomy" id="1033008"/>
    <lineage>
        <taxon>Eukaryota</taxon>
        <taxon>Fungi</taxon>
        <taxon>Dikarya</taxon>
        <taxon>Basidiomycota</taxon>
        <taxon>Agaricomycotina</taxon>
        <taxon>Agaricomycetes</taxon>
        <taxon>Agaricomycetidae</taxon>
        <taxon>Agaricales</taxon>
        <taxon>Marasmiineae</taxon>
        <taxon>Mycenaceae</taxon>
        <taxon>Mycena</taxon>
    </lineage>
</organism>
<gene>
    <name evidence="2" type="ORF">DFH08DRAFT_821302</name>
</gene>
<dbReference type="Proteomes" id="UP001218218">
    <property type="component" value="Unassembled WGS sequence"/>
</dbReference>
<dbReference type="GO" id="GO:0005524">
    <property type="term" value="F:ATP binding"/>
    <property type="evidence" value="ECO:0007669"/>
    <property type="project" value="InterPro"/>
</dbReference>
<proteinExistence type="predicted"/>
<keyword evidence="3" id="KW-1185">Reference proteome</keyword>
<evidence type="ECO:0000313" key="3">
    <source>
        <dbReference type="Proteomes" id="UP001218218"/>
    </source>
</evidence>